<geneLocation type="plasmid" evidence="2 3">
    <name>pBN4</name>
</geneLocation>
<keyword evidence="2" id="KW-0614">Plasmid</keyword>
<accession>A0A248W0L2</accession>
<feature type="region of interest" description="Disordered" evidence="1">
    <location>
        <begin position="1"/>
        <end position="30"/>
    </location>
</feature>
<feature type="region of interest" description="Disordered" evidence="1">
    <location>
        <begin position="59"/>
        <end position="83"/>
    </location>
</feature>
<proteinExistence type="predicted"/>
<evidence type="ECO:0000313" key="3">
    <source>
        <dbReference type="Proteomes" id="UP000215158"/>
    </source>
</evidence>
<reference evidence="2 3" key="1">
    <citation type="submission" date="2017-08" db="EMBL/GenBank/DDBJ databases">
        <title>Identification and genetic characteristics of simultaneous BTEX- and naphthalene-degrading Paraburkholderia sp. BN5 isolated from petroleum-contaminated soil.</title>
        <authorList>
            <person name="Lee Y."/>
            <person name="Jeon C.O."/>
        </authorList>
    </citation>
    <scope>NUCLEOTIDE SEQUENCE [LARGE SCALE GENOMIC DNA]</scope>
    <source>
        <strain evidence="2 3">BN5</strain>
        <plasmid evidence="2 3">pBN4</plasmid>
    </source>
</reference>
<evidence type="ECO:0000313" key="2">
    <source>
        <dbReference type="EMBL" id="ASW04262.1"/>
    </source>
</evidence>
<organism evidence="2 3">
    <name type="scientific">Paraburkholderia aromaticivorans</name>
    <dbReference type="NCBI Taxonomy" id="2026199"/>
    <lineage>
        <taxon>Bacteria</taxon>
        <taxon>Pseudomonadati</taxon>
        <taxon>Pseudomonadota</taxon>
        <taxon>Betaproteobacteria</taxon>
        <taxon>Burkholderiales</taxon>
        <taxon>Burkholderiaceae</taxon>
        <taxon>Paraburkholderia</taxon>
    </lineage>
</organism>
<evidence type="ECO:0000256" key="1">
    <source>
        <dbReference type="SAM" id="MobiDB-lite"/>
    </source>
</evidence>
<keyword evidence="3" id="KW-1185">Reference proteome</keyword>
<dbReference type="Proteomes" id="UP000215158">
    <property type="component" value="Plasmid pBN4"/>
</dbReference>
<dbReference type="EMBL" id="CP022994">
    <property type="protein sequence ID" value="ASW04262.1"/>
    <property type="molecule type" value="Genomic_DNA"/>
</dbReference>
<sequence length="110" mass="11555">MSGGQGDARKPQRSAELAAGQVEHRTGEDDSAAALDGLACRCRRSSRGCGGKVHLPRTLDDRGRLAPFPQGGKGGGMGGWPPTAALPRSAARRYEKAARGRPLLNVRVHT</sequence>
<gene>
    <name evidence="2" type="ORF">CJU94_39630</name>
</gene>
<name>A0A248W0L2_9BURK</name>
<dbReference type="KEGG" id="parb:CJU94_39630"/>
<dbReference type="AlphaFoldDB" id="A0A248W0L2"/>
<protein>
    <submittedName>
        <fullName evidence="2">Uncharacterized protein</fullName>
    </submittedName>
</protein>